<sequence length="71" mass="7956">MKEFFEVEVRQASLFLAQNASGTVRVVLGTDVRADSIWITTELPALISNKNVTKIITIDPMTLKEIIIHTK</sequence>
<accession>A0A0F9JJP5</accession>
<dbReference type="SUPFAM" id="SSF52309">
    <property type="entry name" value="N-(deoxy)ribosyltransferase-like"/>
    <property type="match status" value="1"/>
</dbReference>
<organism evidence="1">
    <name type="scientific">marine sediment metagenome</name>
    <dbReference type="NCBI Taxonomy" id="412755"/>
    <lineage>
        <taxon>unclassified sequences</taxon>
        <taxon>metagenomes</taxon>
        <taxon>ecological metagenomes</taxon>
    </lineage>
</organism>
<reference evidence="1" key="1">
    <citation type="journal article" date="2015" name="Nature">
        <title>Complex archaea that bridge the gap between prokaryotes and eukaryotes.</title>
        <authorList>
            <person name="Spang A."/>
            <person name="Saw J.H."/>
            <person name="Jorgensen S.L."/>
            <person name="Zaremba-Niedzwiedzka K."/>
            <person name="Martijn J."/>
            <person name="Lind A.E."/>
            <person name="van Eijk R."/>
            <person name="Schleper C."/>
            <person name="Guy L."/>
            <person name="Ettema T.J."/>
        </authorList>
    </citation>
    <scope>NUCLEOTIDE SEQUENCE</scope>
</reference>
<dbReference type="AlphaFoldDB" id="A0A0F9JJP5"/>
<comment type="caution">
    <text evidence="1">The sequence shown here is derived from an EMBL/GenBank/DDBJ whole genome shotgun (WGS) entry which is preliminary data.</text>
</comment>
<proteinExistence type="predicted"/>
<gene>
    <name evidence="1" type="ORF">LCGC14_1520350</name>
</gene>
<name>A0A0F9JJP5_9ZZZZ</name>
<dbReference type="EMBL" id="LAZR01011268">
    <property type="protein sequence ID" value="KKM62571.1"/>
    <property type="molecule type" value="Genomic_DNA"/>
</dbReference>
<protein>
    <submittedName>
        <fullName evidence="1">Uncharacterized protein</fullName>
    </submittedName>
</protein>
<evidence type="ECO:0000313" key="1">
    <source>
        <dbReference type="EMBL" id="KKM62571.1"/>
    </source>
</evidence>